<dbReference type="InterPro" id="IPR001926">
    <property type="entry name" value="TrpB-like_PALP"/>
</dbReference>
<feature type="binding site" evidence="10">
    <location>
        <begin position="177"/>
        <end position="181"/>
    </location>
    <ligand>
        <name>pyridoxal 5'-phosphate</name>
        <dbReference type="ChEBI" id="CHEBI:597326"/>
    </ligand>
</feature>
<dbReference type="PATRIC" id="fig|679936.5.peg.332"/>
<evidence type="ECO:0000256" key="5">
    <source>
        <dbReference type="ARBA" id="ARBA00022605"/>
    </source>
</evidence>
<dbReference type="InterPro" id="IPR005859">
    <property type="entry name" value="CysK"/>
</dbReference>
<dbReference type="HOGENOM" id="CLU_021018_1_0_9"/>
<evidence type="ECO:0000256" key="8">
    <source>
        <dbReference type="ARBA" id="ARBA00023192"/>
    </source>
</evidence>
<dbReference type="PROSITE" id="PS00901">
    <property type="entry name" value="CYS_SYNTHASE"/>
    <property type="match status" value="1"/>
</dbReference>
<evidence type="ECO:0000256" key="10">
    <source>
        <dbReference type="PIRSR" id="PIRSR605856-50"/>
    </source>
</evidence>
<dbReference type="Gene3D" id="3.40.50.1100">
    <property type="match status" value="2"/>
</dbReference>
<proteinExistence type="inferred from homology"/>
<reference evidence="15" key="1">
    <citation type="submission" date="2011-12" db="EMBL/GenBank/DDBJ databases">
        <title>The complete genome of chromosome of Sulfobacillus acidophilus DSM 10332.</title>
        <authorList>
            <person name="Lucas S."/>
            <person name="Han J."/>
            <person name="Lapidus A."/>
            <person name="Bruce D."/>
            <person name="Goodwin L."/>
            <person name="Pitluck S."/>
            <person name="Peters L."/>
            <person name="Kyrpides N."/>
            <person name="Mavromatis K."/>
            <person name="Ivanova N."/>
            <person name="Mikhailova N."/>
            <person name="Chertkov O."/>
            <person name="Saunders E."/>
            <person name="Detter J.C."/>
            <person name="Tapia R."/>
            <person name="Han C."/>
            <person name="Land M."/>
            <person name="Hauser L."/>
            <person name="Markowitz V."/>
            <person name="Cheng J.-F."/>
            <person name="Hugenholtz P."/>
            <person name="Woyke T."/>
            <person name="Wu D."/>
            <person name="Pukall R."/>
            <person name="Gehrich-Schroeter G."/>
            <person name="Schneider S."/>
            <person name="Klenk H.-P."/>
            <person name="Eisen J.A."/>
        </authorList>
    </citation>
    <scope>NUCLEOTIDE SEQUENCE [LARGE SCALE GENOMIC DNA]</scope>
    <source>
        <strain evidence="15">ATCC 700253 / DSM 10332 / NAL</strain>
    </source>
</reference>
<comment type="similarity">
    <text evidence="3 12">Belongs to the cysteine synthase/cystathionine beta-synthase family.</text>
</comment>
<feature type="domain" description="Tryptophan synthase beta chain-like PALP" evidence="13">
    <location>
        <begin position="7"/>
        <end position="292"/>
    </location>
</feature>
<dbReference type="NCBIfam" id="TIGR01139">
    <property type="entry name" value="cysK"/>
    <property type="match status" value="1"/>
</dbReference>
<gene>
    <name evidence="14" type="ordered locus">Sulac_0328</name>
</gene>
<evidence type="ECO:0000256" key="1">
    <source>
        <dbReference type="ARBA" id="ARBA00001933"/>
    </source>
</evidence>
<evidence type="ECO:0000256" key="6">
    <source>
        <dbReference type="ARBA" id="ARBA00022679"/>
    </source>
</evidence>
<dbReference type="Pfam" id="PF00291">
    <property type="entry name" value="PALP"/>
    <property type="match status" value="1"/>
</dbReference>
<dbReference type="KEGG" id="sap:Sulac_0328"/>
<dbReference type="InterPro" id="IPR050214">
    <property type="entry name" value="Cys_Synth/Cystath_Beta-Synth"/>
</dbReference>
<evidence type="ECO:0000313" key="15">
    <source>
        <dbReference type="Proteomes" id="UP000005439"/>
    </source>
</evidence>
<dbReference type="SUPFAM" id="SSF53686">
    <property type="entry name" value="Tryptophan synthase beta subunit-like PLP-dependent enzymes"/>
    <property type="match status" value="1"/>
</dbReference>
<dbReference type="Proteomes" id="UP000005439">
    <property type="component" value="Chromosome"/>
</dbReference>
<dbReference type="EMBL" id="CP003179">
    <property type="protein sequence ID" value="AEW03897.1"/>
    <property type="molecule type" value="Genomic_DNA"/>
</dbReference>
<keyword evidence="15" id="KW-1185">Reference proteome</keyword>
<accession>G8TXJ8</accession>
<sequence length="308" mass="32428">MRVDNILELIGQTPLIRLQQASERTGWQVYGKWEAKNPGGSVKDRIAWAMIRAAEAKGRLAPGGTIVEPTSGNTGIGLAMVAAARGYRCILTMPETASLERRSMMAGFGAELVLTPGSEGMSGAIRQAEALVAEIPGAIMLQQFENPANPEVHYHTTGPEIWQDTDGQVTALVAGIGTGGTITGAGQFLKEKNPALRLIGVEPAESAILSGGQPGPHRIQGIGAGFVPRVLNRQLIDRVVPVPDSAAIARAQDVMRQEALPIGISGGAAVWAAEHALPQIGSTGMAVVILPDYAERYLSTALFREGSR</sequence>
<dbReference type="NCBIfam" id="TIGR01136">
    <property type="entry name" value="cysKM"/>
    <property type="match status" value="1"/>
</dbReference>
<dbReference type="GO" id="GO:0005737">
    <property type="term" value="C:cytoplasm"/>
    <property type="evidence" value="ECO:0007669"/>
    <property type="project" value="UniProtKB-ARBA"/>
</dbReference>
<evidence type="ECO:0000256" key="3">
    <source>
        <dbReference type="ARBA" id="ARBA00007103"/>
    </source>
</evidence>
<dbReference type="STRING" id="679936.Sulac_0328"/>
<dbReference type="CDD" id="cd01561">
    <property type="entry name" value="CBS_like"/>
    <property type="match status" value="1"/>
</dbReference>
<comment type="catalytic activity">
    <reaction evidence="9 12">
        <text>O-acetyl-L-serine + hydrogen sulfide = L-cysteine + acetate</text>
        <dbReference type="Rhea" id="RHEA:14829"/>
        <dbReference type="ChEBI" id="CHEBI:29919"/>
        <dbReference type="ChEBI" id="CHEBI:30089"/>
        <dbReference type="ChEBI" id="CHEBI:35235"/>
        <dbReference type="ChEBI" id="CHEBI:58340"/>
        <dbReference type="EC" id="2.5.1.47"/>
    </reaction>
</comment>
<dbReference type="EC" id="2.5.1.47" evidence="4 12"/>
<evidence type="ECO:0000256" key="12">
    <source>
        <dbReference type="RuleBase" id="RU003985"/>
    </source>
</evidence>
<comment type="cofactor">
    <cofactor evidence="1 10 12">
        <name>pyridoxal 5'-phosphate</name>
        <dbReference type="ChEBI" id="CHEBI:597326"/>
    </cofactor>
</comment>
<dbReference type="InterPro" id="IPR001216">
    <property type="entry name" value="P-phosphate_BS"/>
</dbReference>
<evidence type="ECO:0000256" key="9">
    <source>
        <dbReference type="ARBA" id="ARBA00047931"/>
    </source>
</evidence>
<evidence type="ECO:0000256" key="7">
    <source>
        <dbReference type="ARBA" id="ARBA00022898"/>
    </source>
</evidence>
<comment type="pathway">
    <text evidence="2">Amino-acid biosynthesis; L-cysteine biosynthesis; L-cysteine from L-serine: step 2/2.</text>
</comment>
<evidence type="ECO:0000256" key="4">
    <source>
        <dbReference type="ARBA" id="ARBA00012681"/>
    </source>
</evidence>
<keyword evidence="8 12" id="KW-0198">Cysteine biosynthesis</keyword>
<feature type="binding site" evidence="10">
    <location>
        <position position="265"/>
    </location>
    <ligand>
        <name>pyridoxal 5'-phosphate</name>
        <dbReference type="ChEBI" id="CHEBI:597326"/>
    </ligand>
</feature>
<keyword evidence="5 12" id="KW-0028">Amino-acid biosynthesis</keyword>
<name>G8TXJ8_SULAD</name>
<evidence type="ECO:0000313" key="14">
    <source>
        <dbReference type="EMBL" id="AEW03897.1"/>
    </source>
</evidence>
<dbReference type="UniPathway" id="UPA00136">
    <property type="reaction ID" value="UER00200"/>
</dbReference>
<feature type="binding site" evidence="10">
    <location>
        <position position="73"/>
    </location>
    <ligand>
        <name>pyridoxal 5'-phosphate</name>
        <dbReference type="ChEBI" id="CHEBI:597326"/>
    </ligand>
</feature>
<feature type="modified residue" description="N6-(pyridoxal phosphate)lysine" evidence="11">
    <location>
        <position position="43"/>
    </location>
</feature>
<organism evidence="14 15">
    <name type="scientific">Sulfobacillus acidophilus (strain ATCC 700253 / DSM 10332 / NAL)</name>
    <dbReference type="NCBI Taxonomy" id="679936"/>
    <lineage>
        <taxon>Bacteria</taxon>
        <taxon>Bacillati</taxon>
        <taxon>Bacillota</taxon>
        <taxon>Clostridia</taxon>
        <taxon>Eubacteriales</taxon>
        <taxon>Clostridiales Family XVII. Incertae Sedis</taxon>
        <taxon>Sulfobacillus</taxon>
    </lineage>
</organism>
<dbReference type="FunFam" id="3.40.50.1100:FF:000067">
    <property type="entry name" value="Cysteine synthase"/>
    <property type="match status" value="1"/>
</dbReference>
<dbReference type="GO" id="GO:0004124">
    <property type="term" value="F:cysteine synthase activity"/>
    <property type="evidence" value="ECO:0007669"/>
    <property type="project" value="UniProtKB-UniRule"/>
</dbReference>
<evidence type="ECO:0000259" key="13">
    <source>
        <dbReference type="Pfam" id="PF00291"/>
    </source>
</evidence>
<reference evidence="14 15" key="2">
    <citation type="journal article" date="2012" name="Stand. Genomic Sci.">
        <title>Complete genome sequence of the moderately thermophilic mineral-sulfide-oxidizing firmicute Sulfobacillus acidophilus type strain (NAL(T)).</title>
        <authorList>
            <person name="Anderson I."/>
            <person name="Chertkov O."/>
            <person name="Chen A."/>
            <person name="Saunders E."/>
            <person name="Lapidus A."/>
            <person name="Nolan M."/>
            <person name="Lucas S."/>
            <person name="Hammon N."/>
            <person name="Deshpande S."/>
            <person name="Cheng J.F."/>
            <person name="Han C."/>
            <person name="Tapia R."/>
            <person name="Goodwin L.A."/>
            <person name="Pitluck S."/>
            <person name="Liolios K."/>
            <person name="Pagani I."/>
            <person name="Ivanova N."/>
            <person name="Mikhailova N."/>
            <person name="Pati A."/>
            <person name="Palaniappan K."/>
            <person name="Land M."/>
            <person name="Pan C."/>
            <person name="Rohde M."/>
            <person name="Pukall R."/>
            <person name="Goker M."/>
            <person name="Detter J.C."/>
            <person name="Woyke T."/>
            <person name="Bristow J."/>
            <person name="Eisen J.A."/>
            <person name="Markowitz V."/>
            <person name="Hugenholtz P."/>
            <person name="Kyrpides N.C."/>
            <person name="Klenk H.P."/>
            <person name="Mavromatis K."/>
        </authorList>
    </citation>
    <scope>NUCLEOTIDE SEQUENCE [LARGE SCALE GENOMIC DNA]</scope>
    <source>
        <strain evidence="15">ATCC 700253 / DSM 10332 / NAL</strain>
    </source>
</reference>
<dbReference type="InterPro" id="IPR005856">
    <property type="entry name" value="Cys_synth"/>
</dbReference>
<dbReference type="InterPro" id="IPR036052">
    <property type="entry name" value="TrpB-like_PALP_sf"/>
</dbReference>
<keyword evidence="7 10" id="KW-0663">Pyridoxal phosphate</keyword>
<dbReference type="PANTHER" id="PTHR10314">
    <property type="entry name" value="CYSTATHIONINE BETA-SYNTHASE"/>
    <property type="match status" value="1"/>
</dbReference>
<keyword evidence="6 12" id="KW-0808">Transferase</keyword>
<evidence type="ECO:0000256" key="11">
    <source>
        <dbReference type="PIRSR" id="PIRSR605856-51"/>
    </source>
</evidence>
<evidence type="ECO:0000256" key="2">
    <source>
        <dbReference type="ARBA" id="ARBA00004962"/>
    </source>
</evidence>
<dbReference type="AlphaFoldDB" id="G8TXJ8"/>
<dbReference type="GO" id="GO:0006535">
    <property type="term" value="P:cysteine biosynthetic process from serine"/>
    <property type="evidence" value="ECO:0007669"/>
    <property type="project" value="UniProtKB-UniRule"/>
</dbReference>
<protein>
    <recommendedName>
        <fullName evidence="4 12">Cysteine synthase</fullName>
        <ecNumber evidence="4 12">2.5.1.47</ecNumber>
    </recommendedName>
</protein>